<sequence length="930" mass="105265">MVAKLKRSLFIGLGGTGAEAVLHTKKRFMDSFGEIPPMIGFLCIDTDEEVINKSVKSNLGEEIRIEQNEFVYSKVVDAQAPYKRHKDTLFDWVPETNLRTMTKMTHGAGQIRSNGRFALFFNHNLIHKAVGNRLTEIMNINNSNDKKFKANGGGVEINFVFSIGGGTGSGTFIDTAYIIQDAIKPFKGPNSPMTTIAFAVLPDVFRTMASGPSMQNVIPNGYGALVDLDYLMHQNYNSNPITIDYGSKKIETVDSPFDIVFTVNNINNQGNVISHIKDISELIGMGMYTGASELSGSVNSSYDNVLAAAAGGVLDIENKMSWAHGMGVSELYYDGNKLGNIYANKATNILCNKILEIDSDVTNTVDSFIDRDDVSIRENNGVDDIIDSLLHSSPKVPISSIDIENPKSDIQAYLNNISNFAEKEVENNYTNKVERIVAKYKAEIVNIINQNKGIGTAIEFNKIFQKSLDIFRDEMDSELAELVNKTPSIDGRIQILCDEYKKIANKFALVGKQKRIDEHEEELVASVMARAKNTHETIRRKYAIKFLNTLTEATNKKQKKLDGLKAKIQTCADNALAKSRSIQNDVSDVDKTFIIELHKSDLNTVTVNELDINPDSFIKTLKENNKILDFGNYEVEEMDEILWKFSKKLKGALELRNITIDEVLNRYPEEKVKQTIENLVQKSVPLWSTNFHGYMEKERHYDFVMGIPDSTNSRLKKQEKELFSDILQAGEKISFNQTRDPQRISIYRMEAAAPIFAVSDVMGYKQEYDKSDRSHHIDSNWLTRMKREEFSIEPKQKDMNNILASWVGGFIYGFIKNEEGTYYVYSPDKGDALDDYWLEIASSNYRDDAFKKFQSETLNEEMEKIIEKKIEAMGSEENDRLINTIKDGSTYLDTTSQCGIEKDKLKTREWKEIANLLKDEINFLKKKLGN</sequence>
<dbReference type="EMBL" id="JAKJSC010000001">
    <property type="protein sequence ID" value="MDE5418468.1"/>
    <property type="molecule type" value="Genomic_DNA"/>
</dbReference>
<keyword evidence="2" id="KW-1185">Reference proteome</keyword>
<dbReference type="Gene3D" id="3.40.50.1440">
    <property type="entry name" value="Tubulin/FtsZ, GTPase domain"/>
    <property type="match status" value="1"/>
</dbReference>
<dbReference type="RefSeq" id="WP_275109793.1">
    <property type="nucleotide sequence ID" value="NZ_JAKJSC010000001.1"/>
</dbReference>
<accession>A0ABT5VVC9</accession>
<evidence type="ECO:0000313" key="1">
    <source>
        <dbReference type="EMBL" id="MDE5418468.1"/>
    </source>
</evidence>
<evidence type="ECO:0000313" key="2">
    <source>
        <dbReference type="Proteomes" id="UP001528920"/>
    </source>
</evidence>
<protein>
    <submittedName>
        <fullName evidence="1">Tubulin-like doman-containing protein</fullName>
    </submittedName>
</protein>
<dbReference type="InterPro" id="IPR036525">
    <property type="entry name" value="Tubulin/FtsZ_GTPase_sf"/>
</dbReference>
<gene>
    <name evidence="1" type="ORF">L3049_10650</name>
</gene>
<dbReference type="InterPro" id="IPR025904">
    <property type="entry name" value="Tubulin-like"/>
</dbReference>
<reference evidence="1 2" key="1">
    <citation type="submission" date="2022-01" db="EMBL/GenBank/DDBJ databases">
        <title>Labilibaculum sp. nov, a marine bacterium isolated from Antarctica.</title>
        <authorList>
            <person name="Dai W."/>
        </authorList>
    </citation>
    <scope>NUCLEOTIDE SEQUENCE [LARGE SCALE GENOMIC DNA]</scope>
    <source>
        <strain evidence="1 2">DW002</strain>
    </source>
</reference>
<dbReference type="Pfam" id="PF13809">
    <property type="entry name" value="Tubulin_2"/>
    <property type="match status" value="1"/>
</dbReference>
<organism evidence="1 2">
    <name type="scientific">Paralabilibaculum antarcticum</name>
    <dbReference type="NCBI Taxonomy" id="2912572"/>
    <lineage>
        <taxon>Bacteria</taxon>
        <taxon>Pseudomonadati</taxon>
        <taxon>Bacteroidota</taxon>
        <taxon>Bacteroidia</taxon>
        <taxon>Marinilabiliales</taxon>
        <taxon>Marinifilaceae</taxon>
        <taxon>Paralabilibaculum</taxon>
    </lineage>
</organism>
<dbReference type="Proteomes" id="UP001528920">
    <property type="component" value="Unassembled WGS sequence"/>
</dbReference>
<name>A0ABT5VVC9_9BACT</name>
<dbReference type="SUPFAM" id="SSF52490">
    <property type="entry name" value="Tubulin nucleotide-binding domain-like"/>
    <property type="match status" value="1"/>
</dbReference>
<comment type="caution">
    <text evidence="1">The sequence shown here is derived from an EMBL/GenBank/DDBJ whole genome shotgun (WGS) entry which is preliminary data.</text>
</comment>
<proteinExistence type="predicted"/>